<dbReference type="EC" id="1.1.1.85" evidence="8"/>
<proteinExistence type="inferred from homology"/>
<evidence type="ECO:0000256" key="7">
    <source>
        <dbReference type="ARBA" id="ARBA00023304"/>
    </source>
</evidence>
<keyword evidence="7" id="KW-0100">Branched-chain amino acid biosynthesis</keyword>
<gene>
    <name evidence="11" type="primary">leuB</name>
    <name evidence="11" type="ORF">SJI18_23335</name>
</gene>
<feature type="domain" description="Isopropylmalate dehydrogenase-like" evidence="10">
    <location>
        <begin position="4"/>
        <end position="354"/>
    </location>
</feature>
<dbReference type="SMART" id="SM01329">
    <property type="entry name" value="Iso_dh"/>
    <property type="match status" value="1"/>
</dbReference>
<keyword evidence="1" id="KW-0432">Leucine biosynthesis</keyword>
<evidence type="ECO:0000256" key="9">
    <source>
        <dbReference type="RuleBase" id="RU004443"/>
    </source>
</evidence>
<keyword evidence="5 9" id="KW-0560">Oxidoreductase</keyword>
<evidence type="ECO:0000259" key="10">
    <source>
        <dbReference type="SMART" id="SM01329"/>
    </source>
</evidence>
<keyword evidence="2" id="KW-0028">Amino-acid biosynthesis</keyword>
<evidence type="ECO:0000256" key="6">
    <source>
        <dbReference type="ARBA" id="ARBA00023027"/>
    </source>
</evidence>
<keyword evidence="12" id="KW-1185">Reference proteome</keyword>
<dbReference type="EMBL" id="JAZHFS010000043">
    <property type="protein sequence ID" value="MEF2115216.1"/>
    <property type="molecule type" value="Genomic_DNA"/>
</dbReference>
<evidence type="ECO:0000256" key="3">
    <source>
        <dbReference type="ARBA" id="ARBA00022723"/>
    </source>
</evidence>
<evidence type="ECO:0000256" key="4">
    <source>
        <dbReference type="ARBA" id="ARBA00022842"/>
    </source>
</evidence>
<reference evidence="11 12" key="1">
    <citation type="submission" date="2023-11" db="EMBL/GenBank/DDBJ databases">
        <title>Draft genome sequence of a psychrophilic Clostridium strain from permafrost water brine.</title>
        <authorList>
            <person name="Shcherbakova V.A."/>
            <person name="Trubitsyn V.E."/>
            <person name="Zakharyuk A.G."/>
        </authorList>
    </citation>
    <scope>NUCLEOTIDE SEQUENCE [LARGE SCALE GENOMIC DNA]</scope>
    <source>
        <strain evidence="11 12">14F</strain>
    </source>
</reference>
<dbReference type="InterPro" id="IPR024084">
    <property type="entry name" value="IsoPropMal-DH-like_dom"/>
</dbReference>
<keyword evidence="4" id="KW-0460">Magnesium</keyword>
<keyword evidence="6" id="KW-0520">NAD</keyword>
<comment type="caution">
    <text evidence="11">The sequence shown here is derived from an EMBL/GenBank/DDBJ whole genome shotgun (WGS) entry which is preliminary data.</text>
</comment>
<evidence type="ECO:0000313" key="11">
    <source>
        <dbReference type="EMBL" id="MEF2115216.1"/>
    </source>
</evidence>
<accession>A0ABU7UVD1</accession>
<organism evidence="11 12">
    <name type="scientific">Clostridium frigoriphilum</name>
    <dbReference type="NCBI Taxonomy" id="443253"/>
    <lineage>
        <taxon>Bacteria</taxon>
        <taxon>Bacillati</taxon>
        <taxon>Bacillota</taxon>
        <taxon>Clostridia</taxon>
        <taxon>Eubacteriales</taxon>
        <taxon>Clostridiaceae</taxon>
        <taxon>Clostridium</taxon>
    </lineage>
</organism>
<keyword evidence="3" id="KW-0479">Metal-binding</keyword>
<dbReference type="GO" id="GO:0003862">
    <property type="term" value="F:3-isopropylmalate dehydrogenase activity"/>
    <property type="evidence" value="ECO:0007669"/>
    <property type="project" value="UniProtKB-EC"/>
</dbReference>
<evidence type="ECO:0000313" key="12">
    <source>
        <dbReference type="Proteomes" id="UP001498469"/>
    </source>
</evidence>
<dbReference type="PANTHER" id="PTHR42979:SF1">
    <property type="entry name" value="3-ISOPROPYLMALATE DEHYDROGENASE"/>
    <property type="match status" value="1"/>
</dbReference>
<evidence type="ECO:0000256" key="1">
    <source>
        <dbReference type="ARBA" id="ARBA00022430"/>
    </source>
</evidence>
<dbReference type="InterPro" id="IPR004429">
    <property type="entry name" value="Isopropylmalate_DH"/>
</dbReference>
<dbReference type="PANTHER" id="PTHR42979">
    <property type="entry name" value="3-ISOPROPYLMALATE DEHYDROGENASE"/>
    <property type="match status" value="1"/>
</dbReference>
<dbReference type="NCBIfam" id="TIGR00169">
    <property type="entry name" value="leuB"/>
    <property type="match status" value="1"/>
</dbReference>
<sequence length="360" mass="39869">MDYNIATIPGDGIGPEIMVQTLKVLEKIGKVYGHDFKFKECCGGGVAIDKYGEPLPEASFNICKDSDAILLGNIGGYKWKDLAVEKRPERVLFRLRGELNFCVNVRPIFIKDSLKNFSPLKDEIVEKGIDITVIRDITGGVLSSEKHTGEGEFGREAYDMEYYNEKIVSETAKWAFETARRRNKKVTSLDKANALVSSVLWRTVMKEVAKDYPDVELEHMYIDGCAMDVVKNPSNYDVIVAPNIFGDVISDEISGITGTVEILPSATIDMNGKGMFEPNQLHNTHYEIIGKDIANPIGLILSAALMLRYSFSLETEAKAIEKAVATAISSGYATKDIYYEGKKLVGTCEMGSIIADFIEL</sequence>
<comment type="similarity">
    <text evidence="9">Belongs to the isocitrate and isopropylmalate dehydrogenases family.</text>
</comment>
<evidence type="ECO:0000256" key="2">
    <source>
        <dbReference type="ARBA" id="ARBA00022605"/>
    </source>
</evidence>
<name>A0ABU7UVD1_9CLOT</name>
<evidence type="ECO:0000256" key="8">
    <source>
        <dbReference type="NCBIfam" id="TIGR00169"/>
    </source>
</evidence>
<dbReference type="Pfam" id="PF00180">
    <property type="entry name" value="Iso_dh"/>
    <property type="match status" value="1"/>
</dbReference>
<evidence type="ECO:0000256" key="5">
    <source>
        <dbReference type="ARBA" id="ARBA00023002"/>
    </source>
</evidence>
<protein>
    <recommendedName>
        <fullName evidence="8">3-isopropylmalate dehydrogenase</fullName>
        <ecNumber evidence="8">1.1.1.85</ecNumber>
    </recommendedName>
</protein>
<dbReference type="Proteomes" id="UP001498469">
    <property type="component" value="Unassembled WGS sequence"/>
</dbReference>
<dbReference type="RefSeq" id="WP_216255563.1">
    <property type="nucleotide sequence ID" value="NZ_JAZHFS010000043.1"/>
</dbReference>